<dbReference type="Pfam" id="PF00512">
    <property type="entry name" value="HisKA"/>
    <property type="match status" value="1"/>
</dbReference>
<name>A0A1G8ZT62_ANEMI</name>
<dbReference type="Pfam" id="PF00672">
    <property type="entry name" value="HAMP"/>
    <property type="match status" value="1"/>
</dbReference>
<keyword evidence="10 13" id="KW-1133">Transmembrane helix</keyword>
<sequence length="226" mass="26608">MKVRKFFKHLFGIFVFFVMVIFSFSAAYFIVSYIYHLFSFHTSNYIHQLLTTILGFFILVGVAFSISIIIRSKQRNLFQEVIDALKRIAKGDFNVQLENLKKEDPFTTLIDHINHMAKQLKQMEDMRQEFISNVSHEIQSPLTSISGFARALQYDQLSQEERSHYLSIIETESKRLSKLSDNLLKLTSLESKNHPFDQKNYRLDKQIRNWTLAFFRPIPKMGIRVA</sequence>
<dbReference type="GO" id="GO:0005886">
    <property type="term" value="C:plasma membrane"/>
    <property type="evidence" value="ECO:0007669"/>
    <property type="project" value="UniProtKB-SubCell"/>
</dbReference>
<evidence type="ECO:0000256" key="9">
    <source>
        <dbReference type="ARBA" id="ARBA00022777"/>
    </source>
</evidence>
<dbReference type="AlphaFoldDB" id="A0A1G8ZT62"/>
<evidence type="ECO:0000256" key="10">
    <source>
        <dbReference type="ARBA" id="ARBA00022989"/>
    </source>
</evidence>
<dbReference type="PANTHER" id="PTHR45528:SF11">
    <property type="entry name" value="HISTIDINE KINASE"/>
    <property type="match status" value="1"/>
</dbReference>
<dbReference type="OrthoDB" id="9813151at2"/>
<keyword evidence="8 13" id="KW-0812">Transmembrane</keyword>
<reference evidence="15 16" key="1">
    <citation type="submission" date="2016-10" db="EMBL/GenBank/DDBJ databases">
        <authorList>
            <person name="de Groot N.N."/>
        </authorList>
    </citation>
    <scope>NUCLEOTIDE SEQUENCE [LARGE SCALE GENOMIC DNA]</scope>
    <source>
        <strain evidence="15 16">DSM 2895</strain>
    </source>
</reference>
<dbReference type="SUPFAM" id="SSF158472">
    <property type="entry name" value="HAMP domain-like"/>
    <property type="match status" value="1"/>
</dbReference>
<feature type="transmembrane region" description="Helical" evidence="13">
    <location>
        <begin position="46"/>
        <end position="70"/>
    </location>
</feature>
<keyword evidence="5" id="KW-1003">Cell membrane</keyword>
<accession>A0A1G8ZT62</accession>
<evidence type="ECO:0000313" key="16">
    <source>
        <dbReference type="Proteomes" id="UP000182836"/>
    </source>
</evidence>
<dbReference type="Proteomes" id="UP000182836">
    <property type="component" value="Unassembled WGS sequence"/>
</dbReference>
<dbReference type="InterPro" id="IPR003660">
    <property type="entry name" value="HAMP_dom"/>
</dbReference>
<feature type="domain" description="HAMP" evidence="14">
    <location>
        <begin position="79"/>
        <end position="125"/>
    </location>
</feature>
<evidence type="ECO:0000256" key="12">
    <source>
        <dbReference type="ARBA" id="ARBA00023136"/>
    </source>
</evidence>
<keyword evidence="6" id="KW-0597">Phosphoprotein</keyword>
<dbReference type="SMART" id="SM00388">
    <property type="entry name" value="HisKA"/>
    <property type="match status" value="1"/>
</dbReference>
<evidence type="ECO:0000256" key="6">
    <source>
        <dbReference type="ARBA" id="ARBA00022553"/>
    </source>
</evidence>
<feature type="transmembrane region" description="Helical" evidence="13">
    <location>
        <begin position="12"/>
        <end position="34"/>
    </location>
</feature>
<keyword evidence="12 13" id="KW-0472">Membrane</keyword>
<gene>
    <name evidence="15" type="ORF">SAMN04487909_1422</name>
</gene>
<evidence type="ECO:0000256" key="13">
    <source>
        <dbReference type="SAM" id="Phobius"/>
    </source>
</evidence>
<dbReference type="SUPFAM" id="SSF47384">
    <property type="entry name" value="Homodimeric domain of signal transducing histidine kinase"/>
    <property type="match status" value="1"/>
</dbReference>
<evidence type="ECO:0000256" key="8">
    <source>
        <dbReference type="ARBA" id="ARBA00022692"/>
    </source>
</evidence>
<dbReference type="InterPro" id="IPR050398">
    <property type="entry name" value="HssS/ArlS-like"/>
</dbReference>
<dbReference type="EMBL" id="FNED01000042">
    <property type="protein sequence ID" value="SDK17320.1"/>
    <property type="molecule type" value="Genomic_DNA"/>
</dbReference>
<evidence type="ECO:0000313" key="15">
    <source>
        <dbReference type="EMBL" id="SDK17320.1"/>
    </source>
</evidence>
<proteinExistence type="predicted"/>
<protein>
    <recommendedName>
        <fullName evidence="4">histidine kinase</fullName>
        <ecNumber evidence="4">2.7.13.3</ecNumber>
    </recommendedName>
</protein>
<keyword evidence="11" id="KW-0902">Two-component regulatory system</keyword>
<organism evidence="15 16">
    <name type="scientific">Aneurinibacillus migulanus</name>
    <name type="common">Bacillus migulanus</name>
    <dbReference type="NCBI Taxonomy" id="47500"/>
    <lineage>
        <taxon>Bacteria</taxon>
        <taxon>Bacillati</taxon>
        <taxon>Bacillota</taxon>
        <taxon>Bacilli</taxon>
        <taxon>Bacillales</taxon>
        <taxon>Paenibacillaceae</taxon>
        <taxon>Aneurinibacillus group</taxon>
        <taxon>Aneurinibacillus</taxon>
    </lineage>
</organism>
<comment type="subcellular location">
    <subcellularLocation>
        <location evidence="3">Cell membrane</location>
    </subcellularLocation>
    <subcellularLocation>
        <location evidence="2">Membrane</location>
        <topology evidence="2">Multi-pass membrane protein</topology>
    </subcellularLocation>
</comment>
<evidence type="ECO:0000256" key="2">
    <source>
        <dbReference type="ARBA" id="ARBA00004141"/>
    </source>
</evidence>
<dbReference type="EC" id="2.7.13.3" evidence="4"/>
<evidence type="ECO:0000259" key="14">
    <source>
        <dbReference type="PROSITE" id="PS50885"/>
    </source>
</evidence>
<keyword evidence="7" id="KW-0808">Transferase</keyword>
<dbReference type="Gene3D" id="1.10.287.130">
    <property type="match status" value="1"/>
</dbReference>
<dbReference type="RefSeq" id="WP_052812365.1">
    <property type="nucleotide sequence ID" value="NZ_CCMI01000156.1"/>
</dbReference>
<evidence type="ECO:0000256" key="1">
    <source>
        <dbReference type="ARBA" id="ARBA00000085"/>
    </source>
</evidence>
<dbReference type="CDD" id="cd06225">
    <property type="entry name" value="HAMP"/>
    <property type="match status" value="1"/>
</dbReference>
<evidence type="ECO:0000256" key="5">
    <source>
        <dbReference type="ARBA" id="ARBA00022475"/>
    </source>
</evidence>
<evidence type="ECO:0000256" key="7">
    <source>
        <dbReference type="ARBA" id="ARBA00022679"/>
    </source>
</evidence>
<evidence type="ECO:0000256" key="4">
    <source>
        <dbReference type="ARBA" id="ARBA00012438"/>
    </source>
</evidence>
<dbReference type="GO" id="GO:0000155">
    <property type="term" value="F:phosphorelay sensor kinase activity"/>
    <property type="evidence" value="ECO:0007669"/>
    <property type="project" value="InterPro"/>
</dbReference>
<dbReference type="InterPro" id="IPR003661">
    <property type="entry name" value="HisK_dim/P_dom"/>
</dbReference>
<evidence type="ECO:0000256" key="3">
    <source>
        <dbReference type="ARBA" id="ARBA00004236"/>
    </source>
</evidence>
<dbReference type="GeneID" id="42308663"/>
<dbReference type="PANTHER" id="PTHR45528">
    <property type="entry name" value="SENSOR HISTIDINE KINASE CPXA"/>
    <property type="match status" value="1"/>
</dbReference>
<dbReference type="PROSITE" id="PS50885">
    <property type="entry name" value="HAMP"/>
    <property type="match status" value="1"/>
</dbReference>
<evidence type="ECO:0000256" key="11">
    <source>
        <dbReference type="ARBA" id="ARBA00023012"/>
    </source>
</evidence>
<comment type="catalytic activity">
    <reaction evidence="1">
        <text>ATP + protein L-histidine = ADP + protein N-phospho-L-histidine.</text>
        <dbReference type="EC" id="2.7.13.3"/>
    </reaction>
</comment>
<dbReference type="FunFam" id="1.10.287.130:FF:000001">
    <property type="entry name" value="Two-component sensor histidine kinase"/>
    <property type="match status" value="1"/>
</dbReference>
<keyword evidence="9 15" id="KW-0418">Kinase</keyword>
<dbReference type="Gene3D" id="6.10.340.10">
    <property type="match status" value="1"/>
</dbReference>
<dbReference type="InterPro" id="IPR036097">
    <property type="entry name" value="HisK_dim/P_sf"/>
</dbReference>
<dbReference type="CDD" id="cd00082">
    <property type="entry name" value="HisKA"/>
    <property type="match status" value="1"/>
</dbReference>